<name>A0A6C0IUA4_9ZZZZ</name>
<sequence>MNSQYYTITPMANHDFYSWQPEAITNIKIHADAGLTSNWKYRQYLQNNASNLMKYNTNEYIHASGNNPYTLVNNHPVQQNPYIFGSLYNNSQPTTIGQMSDLKSDFIKKQQMQGRMIAPSIPINFKF</sequence>
<protein>
    <submittedName>
        <fullName evidence="1">Uncharacterized protein</fullName>
    </submittedName>
</protein>
<accession>A0A6C0IUA4</accession>
<reference evidence="1" key="1">
    <citation type="journal article" date="2020" name="Nature">
        <title>Giant virus diversity and host interactions through global metagenomics.</title>
        <authorList>
            <person name="Schulz F."/>
            <person name="Roux S."/>
            <person name="Paez-Espino D."/>
            <person name="Jungbluth S."/>
            <person name="Walsh D.A."/>
            <person name="Denef V.J."/>
            <person name="McMahon K.D."/>
            <person name="Konstantinidis K.T."/>
            <person name="Eloe-Fadrosh E.A."/>
            <person name="Kyrpides N.C."/>
            <person name="Woyke T."/>
        </authorList>
    </citation>
    <scope>NUCLEOTIDE SEQUENCE</scope>
    <source>
        <strain evidence="1">GVMAG-M-3300024301-20</strain>
    </source>
</reference>
<evidence type="ECO:0000313" key="1">
    <source>
        <dbReference type="EMBL" id="QHT96065.1"/>
    </source>
</evidence>
<dbReference type="EMBL" id="MN740251">
    <property type="protein sequence ID" value="QHT96065.1"/>
    <property type="molecule type" value="Genomic_DNA"/>
</dbReference>
<dbReference type="AlphaFoldDB" id="A0A6C0IUA4"/>
<proteinExistence type="predicted"/>
<organism evidence="1">
    <name type="scientific">viral metagenome</name>
    <dbReference type="NCBI Taxonomy" id="1070528"/>
    <lineage>
        <taxon>unclassified sequences</taxon>
        <taxon>metagenomes</taxon>
        <taxon>organismal metagenomes</taxon>
    </lineage>
</organism>